<feature type="binding site" evidence="21">
    <location>
        <position position="56"/>
    </location>
    <ligand>
        <name>substrate</name>
    </ligand>
</feature>
<evidence type="ECO:0000256" key="15">
    <source>
        <dbReference type="ARBA" id="ARBA00022989"/>
    </source>
</evidence>
<evidence type="ECO:0000256" key="4">
    <source>
        <dbReference type="ARBA" id="ARBA00017575"/>
    </source>
</evidence>
<evidence type="ECO:0000256" key="11">
    <source>
        <dbReference type="ARBA" id="ARBA00022741"/>
    </source>
</evidence>
<feature type="binding site" evidence="21">
    <location>
        <position position="10"/>
    </location>
    <ligand>
        <name>substrate</name>
    </ligand>
</feature>
<evidence type="ECO:0000256" key="2">
    <source>
        <dbReference type="ARBA" id="ARBA00005967"/>
    </source>
</evidence>
<evidence type="ECO:0000256" key="3">
    <source>
        <dbReference type="ARBA" id="ARBA00012133"/>
    </source>
</evidence>
<dbReference type="GO" id="GO:0005886">
    <property type="term" value="C:plasma membrane"/>
    <property type="evidence" value="ECO:0007669"/>
    <property type="project" value="UniProtKB-SubCell"/>
</dbReference>
<feature type="binding site" evidence="21">
    <location>
        <position position="70"/>
    </location>
    <ligand>
        <name>substrate</name>
    </ligand>
</feature>
<dbReference type="InterPro" id="IPR033718">
    <property type="entry name" value="DAGK_prok"/>
</dbReference>
<dbReference type="GO" id="GO:0005524">
    <property type="term" value="F:ATP binding"/>
    <property type="evidence" value="ECO:0007669"/>
    <property type="project" value="UniProtKB-KW"/>
</dbReference>
<evidence type="ECO:0000256" key="5">
    <source>
        <dbReference type="ARBA" id="ARBA00022475"/>
    </source>
</evidence>
<dbReference type="EMBL" id="FOYU01000001">
    <property type="protein sequence ID" value="SFR37491.1"/>
    <property type="molecule type" value="Genomic_DNA"/>
</dbReference>
<comment type="function">
    <text evidence="24">Catalyzes the ATP-dependent phosphorylation of sn-l,2-diacylglycerol (DAG) to phosphatidic acid. Involved in the recycling of diacylglycerol produced as a by-product during membrane-derived oligosaccharide (MDO) biosynthesis.</text>
</comment>
<protein>
    <recommendedName>
        <fullName evidence="4 24">Diacylglycerol kinase</fullName>
        <ecNumber evidence="3 24">2.7.1.107</ecNumber>
    </recommendedName>
</protein>
<comment type="cofactor">
    <cofactor evidence="23">
        <name>Mg(2+)</name>
        <dbReference type="ChEBI" id="CHEBI:18420"/>
    </cofactor>
    <text evidence="23">Mn(2+), Zn(2+), Cd(2+) and Co(2+) support activity to lesser extents.</text>
</comment>
<keyword evidence="26" id="KW-1185">Reference proteome</keyword>
<proteinExistence type="inferred from homology"/>
<evidence type="ECO:0000256" key="22">
    <source>
        <dbReference type="PIRSR" id="PIRSR600829-3"/>
    </source>
</evidence>
<keyword evidence="8 24" id="KW-0808">Transferase</keyword>
<keyword evidence="18" id="KW-0594">Phospholipid biosynthesis</keyword>
<evidence type="ECO:0000256" key="19">
    <source>
        <dbReference type="ARBA" id="ARBA00023264"/>
    </source>
</evidence>
<dbReference type="InterPro" id="IPR000829">
    <property type="entry name" value="DAGK"/>
</dbReference>
<dbReference type="InterPro" id="IPR036945">
    <property type="entry name" value="DAGK_sf"/>
</dbReference>
<keyword evidence="14 23" id="KW-0460">Magnesium</keyword>
<evidence type="ECO:0000256" key="24">
    <source>
        <dbReference type="RuleBase" id="RU363065"/>
    </source>
</evidence>
<organism evidence="25 26">
    <name type="scientific">Pseudidiomarina maritima</name>
    <dbReference type="NCBI Taxonomy" id="519453"/>
    <lineage>
        <taxon>Bacteria</taxon>
        <taxon>Pseudomonadati</taxon>
        <taxon>Pseudomonadota</taxon>
        <taxon>Gammaproteobacteria</taxon>
        <taxon>Alteromonadales</taxon>
        <taxon>Idiomarinaceae</taxon>
        <taxon>Pseudidiomarina</taxon>
    </lineage>
</organism>
<evidence type="ECO:0000256" key="16">
    <source>
        <dbReference type="ARBA" id="ARBA00023098"/>
    </source>
</evidence>
<evidence type="ECO:0000256" key="13">
    <source>
        <dbReference type="ARBA" id="ARBA00022840"/>
    </source>
</evidence>
<keyword evidence="12 24" id="KW-0418">Kinase</keyword>
<evidence type="ECO:0000256" key="7">
    <source>
        <dbReference type="ARBA" id="ARBA00022519"/>
    </source>
</evidence>
<feature type="binding site" evidence="22">
    <location>
        <position position="10"/>
    </location>
    <ligand>
        <name>ATP</name>
        <dbReference type="ChEBI" id="CHEBI:30616"/>
    </ligand>
</feature>
<dbReference type="EC" id="2.7.1.107" evidence="3 24"/>
<dbReference type="GO" id="GO:0046872">
    <property type="term" value="F:metal ion binding"/>
    <property type="evidence" value="ECO:0007669"/>
    <property type="project" value="UniProtKB-KW"/>
</dbReference>
<keyword evidence="17 24" id="KW-0472">Membrane</keyword>
<keyword evidence="10 23" id="KW-0479">Metal-binding</keyword>
<dbReference type="Proteomes" id="UP000199424">
    <property type="component" value="Unassembled WGS sequence"/>
</dbReference>
<feature type="binding site" evidence="23">
    <location>
        <position position="29"/>
    </location>
    <ligand>
        <name>a divalent metal cation</name>
        <dbReference type="ChEBI" id="CHEBI:60240"/>
    </ligand>
</feature>
<keyword evidence="16 24" id="KW-0443">Lipid metabolism</keyword>
<feature type="binding site" evidence="21">
    <location>
        <begin position="31"/>
        <end position="35"/>
    </location>
    <ligand>
        <name>substrate</name>
    </ligand>
</feature>
<keyword evidence="6" id="KW-0444">Lipid biosynthesis</keyword>
<feature type="binding site" evidence="22">
    <location>
        <begin position="95"/>
        <end position="96"/>
    </location>
    <ligand>
        <name>ATP</name>
        <dbReference type="ChEBI" id="CHEBI:30616"/>
    </ligand>
</feature>
<dbReference type="GO" id="GO:0006654">
    <property type="term" value="P:phosphatidic acid biosynthetic process"/>
    <property type="evidence" value="ECO:0007669"/>
    <property type="project" value="InterPro"/>
</dbReference>
<keyword evidence="15 24" id="KW-1133">Transmembrane helix</keyword>
<keyword evidence="7 24" id="KW-0997">Cell inner membrane</keyword>
<keyword evidence="9 24" id="KW-0812">Transmembrane</keyword>
<evidence type="ECO:0000313" key="26">
    <source>
        <dbReference type="Proteomes" id="UP000199424"/>
    </source>
</evidence>
<feature type="transmembrane region" description="Helical" evidence="24">
    <location>
        <begin position="97"/>
        <end position="118"/>
    </location>
</feature>
<evidence type="ECO:0000256" key="1">
    <source>
        <dbReference type="ARBA" id="ARBA00004429"/>
    </source>
</evidence>
<comment type="catalytic activity">
    <reaction evidence="24">
        <text>a 1,2-diacyl-sn-glycerol + ATP = a 1,2-diacyl-sn-glycero-3-phosphate + ADP + H(+)</text>
        <dbReference type="Rhea" id="RHEA:10272"/>
        <dbReference type="ChEBI" id="CHEBI:15378"/>
        <dbReference type="ChEBI" id="CHEBI:17815"/>
        <dbReference type="ChEBI" id="CHEBI:30616"/>
        <dbReference type="ChEBI" id="CHEBI:58608"/>
        <dbReference type="ChEBI" id="CHEBI:456216"/>
        <dbReference type="EC" id="2.7.1.107"/>
    </reaction>
</comment>
<dbReference type="GO" id="GO:0004143">
    <property type="term" value="F:ATP-dependent diacylglycerol kinase activity"/>
    <property type="evidence" value="ECO:0007669"/>
    <property type="project" value="UniProtKB-EC"/>
</dbReference>
<evidence type="ECO:0000256" key="14">
    <source>
        <dbReference type="ARBA" id="ARBA00022842"/>
    </source>
</evidence>
<evidence type="ECO:0000256" key="10">
    <source>
        <dbReference type="ARBA" id="ARBA00022723"/>
    </source>
</evidence>
<feature type="transmembrane region" description="Helical" evidence="24">
    <location>
        <begin position="57"/>
        <end position="76"/>
    </location>
</feature>
<feature type="binding site" evidence="22">
    <location>
        <begin position="86"/>
        <end position="88"/>
    </location>
    <ligand>
        <name>ATP</name>
        <dbReference type="ChEBI" id="CHEBI:30616"/>
    </ligand>
</feature>
<sequence length="124" mass="13776">MKANKTGLDRIIHATFNSMRGIAKVWKYEAAFRQEAILCAILIPVALLIEASLVERLLLIFTLFIVVITELLNSAVEAVVDRIGAEFHELSGRAKDIASAAVFFALVLMIVVWCAILFTPQFLQ</sequence>
<comment type="similarity">
    <text evidence="2 24">Belongs to the bacterial diacylglycerol kinase family.</text>
</comment>
<evidence type="ECO:0000256" key="23">
    <source>
        <dbReference type="PIRSR" id="PIRSR600829-4"/>
    </source>
</evidence>
<evidence type="ECO:0000256" key="9">
    <source>
        <dbReference type="ARBA" id="ARBA00022692"/>
    </source>
</evidence>
<gene>
    <name evidence="25" type="ORF">SAMN04488070_0204</name>
</gene>
<evidence type="ECO:0000256" key="20">
    <source>
        <dbReference type="PIRSR" id="PIRSR600829-1"/>
    </source>
</evidence>
<dbReference type="PROSITE" id="PS01069">
    <property type="entry name" value="DAGK_PROKAR"/>
    <property type="match status" value="1"/>
</dbReference>
<reference evidence="26" key="1">
    <citation type="submission" date="2016-10" db="EMBL/GenBank/DDBJ databases">
        <authorList>
            <person name="Varghese N."/>
            <person name="Submissions S."/>
        </authorList>
    </citation>
    <scope>NUCLEOTIDE SEQUENCE [LARGE SCALE GENOMIC DNA]</scope>
    <source>
        <strain evidence="26">CGMCC 1.7285</strain>
    </source>
</reference>
<feature type="binding site" evidence="23">
    <location>
        <position position="77"/>
    </location>
    <ligand>
        <name>a divalent metal cation</name>
        <dbReference type="ChEBI" id="CHEBI:60240"/>
    </ligand>
</feature>
<feature type="binding site" evidence="22">
    <location>
        <position position="29"/>
    </location>
    <ligand>
        <name>ATP</name>
        <dbReference type="ChEBI" id="CHEBI:30616"/>
    </ligand>
</feature>
<feature type="binding site" evidence="21">
    <location>
        <position position="99"/>
    </location>
    <ligand>
        <name>substrate</name>
    </ligand>
</feature>
<dbReference type="Pfam" id="PF01219">
    <property type="entry name" value="DAGK_prokar"/>
    <property type="match status" value="1"/>
</dbReference>
<comment type="subcellular location">
    <subcellularLocation>
        <location evidence="1 24">Cell inner membrane</location>
        <topology evidence="1 24">Multi-pass membrane protein</topology>
    </subcellularLocation>
</comment>
<dbReference type="CDD" id="cd14264">
    <property type="entry name" value="DAGK_IM"/>
    <property type="match status" value="1"/>
</dbReference>
<feature type="active site" description="Proton acceptor" evidence="20">
    <location>
        <position position="70"/>
    </location>
</feature>
<dbReference type="PANTHER" id="PTHR34299">
    <property type="entry name" value="DIACYLGLYCEROL KINASE"/>
    <property type="match status" value="1"/>
</dbReference>
<accession>A0A1I6G5S5</accession>
<dbReference type="RefSeq" id="WP_092854419.1">
    <property type="nucleotide sequence ID" value="NZ_FOYU01000001.1"/>
</dbReference>
<dbReference type="AlphaFoldDB" id="A0A1I6G5S5"/>
<name>A0A1I6G5S5_9GAMM</name>
<evidence type="ECO:0000256" key="6">
    <source>
        <dbReference type="ARBA" id="ARBA00022516"/>
    </source>
</evidence>
<keyword evidence="11 22" id="KW-0547">Nucleotide-binding</keyword>
<feature type="binding site" evidence="22">
    <location>
        <position position="77"/>
    </location>
    <ligand>
        <name>ATP</name>
        <dbReference type="ChEBI" id="CHEBI:30616"/>
    </ligand>
</feature>
<evidence type="ECO:0000313" key="25">
    <source>
        <dbReference type="EMBL" id="SFR37491.1"/>
    </source>
</evidence>
<evidence type="ECO:0000256" key="8">
    <source>
        <dbReference type="ARBA" id="ARBA00022679"/>
    </source>
</evidence>
<evidence type="ECO:0000256" key="21">
    <source>
        <dbReference type="PIRSR" id="PIRSR600829-2"/>
    </source>
</evidence>
<dbReference type="Gene3D" id="1.10.287.3610">
    <property type="match status" value="1"/>
</dbReference>
<evidence type="ECO:0000256" key="12">
    <source>
        <dbReference type="ARBA" id="ARBA00022777"/>
    </source>
</evidence>
<keyword evidence="5" id="KW-1003">Cell membrane</keyword>
<keyword evidence="19 24" id="KW-1208">Phospholipid metabolism</keyword>
<keyword evidence="13 22" id="KW-0067">ATP-binding</keyword>
<evidence type="ECO:0000256" key="17">
    <source>
        <dbReference type="ARBA" id="ARBA00023136"/>
    </source>
</evidence>
<evidence type="ECO:0000256" key="18">
    <source>
        <dbReference type="ARBA" id="ARBA00023209"/>
    </source>
</evidence>
<dbReference type="PANTHER" id="PTHR34299:SF1">
    <property type="entry name" value="DIACYLGLYCEROL KINASE"/>
    <property type="match status" value="1"/>
</dbReference>
<feature type="transmembrane region" description="Helical" evidence="24">
    <location>
        <begin position="30"/>
        <end position="51"/>
    </location>
</feature>